<proteinExistence type="inferred from homology"/>
<dbReference type="UniPathway" id="UPA00196"/>
<dbReference type="Pfam" id="PF10510">
    <property type="entry name" value="PIG-S"/>
    <property type="match status" value="1"/>
</dbReference>
<evidence type="ECO:0000313" key="12">
    <source>
        <dbReference type="Proteomes" id="UP000005220"/>
    </source>
</evidence>
<comment type="pathway">
    <text evidence="2">Glycolipid biosynthesis; glycosylphosphatidylinositol-anchor biosynthesis.</text>
</comment>
<dbReference type="FunCoup" id="H2AVS5">
    <property type="interactions" value="818"/>
</dbReference>
<sequence>MSTLVIRKLVGISFVVLYVLFGIPLWYKLTTIYRAPLPNAYIESLHSNKFQDIHISIPVYVRSSTYKFPDVHDAIQVQVNHLLNSKKQHIPWSLEILPIVDLPSETDHTNYHLVDLILDQTVGFTIAPDKKETVVYFDDESVVSNDLPYYVAQTLVEHTFSMELDAFAKEDISSNGNNNVAINYSPNIHLSLTLLDGDGTPIDWQIDSTLKAQLTPFRKFFSSMVNFTVDSSVINFNDLNLHSLGNSNTSNWNDLSHIIDLSDLSSMTYYSENVALNLAIVFPGNETNPQGLDFIKGTNNPSDLNDNWQSYTVPQWGVLIINKYPLKPNTVLDEVYLTPIMHKFMADLFYLLGMTTSSSEELLAPYVAIDSFKRVVILQNLAKAVDSLWSLVKLTERFQQMTIPKTVLEDVTKALETRLNIIEILNNVTKGSENDWNEALRLSNELVKFAEEAFFNGEMLQQNFFPQEHKLAVYLPLLGPLSVVVFFGLLTVMKEVEDTLDEKKTK</sequence>
<dbReference type="KEGG" id="kaf:KAFR_0E03230"/>
<keyword evidence="4" id="KW-0337">GPI-anchor biosynthesis</keyword>
<evidence type="ECO:0000256" key="3">
    <source>
        <dbReference type="ARBA" id="ARBA00005316"/>
    </source>
</evidence>
<reference evidence="11 12" key="1">
    <citation type="journal article" date="2011" name="Proc. Natl. Acad. Sci. U.S.A.">
        <title>Evolutionary erosion of yeast sex chromosomes by mating-type switching accidents.</title>
        <authorList>
            <person name="Gordon J.L."/>
            <person name="Armisen D."/>
            <person name="Proux-Wera E."/>
            <person name="Oheigeartaigh S.S."/>
            <person name="Byrne K.P."/>
            <person name="Wolfe K.H."/>
        </authorList>
    </citation>
    <scope>NUCLEOTIDE SEQUENCE [LARGE SCALE GENOMIC DNA]</scope>
    <source>
        <strain evidence="12">ATCC 22294 / BCRC 22015 / CBS 2517 / CECT 1963 / NBRC 1671 / NRRL Y-8276</strain>
    </source>
</reference>
<dbReference type="GO" id="GO:0005637">
    <property type="term" value="C:nuclear inner membrane"/>
    <property type="evidence" value="ECO:0007669"/>
    <property type="project" value="EnsemblFungi"/>
</dbReference>
<dbReference type="PANTHER" id="PTHR21072">
    <property type="entry name" value="GPI TRANSAMIDASE COMPONENT PIG-S"/>
    <property type="match status" value="1"/>
</dbReference>
<evidence type="ECO:0000256" key="9">
    <source>
        <dbReference type="ARBA" id="ARBA00023180"/>
    </source>
</evidence>
<evidence type="ECO:0000256" key="7">
    <source>
        <dbReference type="ARBA" id="ARBA00022989"/>
    </source>
</evidence>
<evidence type="ECO:0000256" key="6">
    <source>
        <dbReference type="ARBA" id="ARBA00022824"/>
    </source>
</evidence>
<feature type="transmembrane region" description="Helical" evidence="10">
    <location>
        <begin position="471"/>
        <end position="493"/>
    </location>
</feature>
<evidence type="ECO:0000256" key="1">
    <source>
        <dbReference type="ARBA" id="ARBA00004477"/>
    </source>
</evidence>
<evidence type="ECO:0000313" key="11">
    <source>
        <dbReference type="EMBL" id="CCF58475.1"/>
    </source>
</evidence>
<evidence type="ECO:0000256" key="4">
    <source>
        <dbReference type="ARBA" id="ARBA00022502"/>
    </source>
</evidence>
<name>H2AVS5_KAZAF</name>
<evidence type="ECO:0000256" key="5">
    <source>
        <dbReference type="ARBA" id="ARBA00022692"/>
    </source>
</evidence>
<dbReference type="GO" id="GO:0042765">
    <property type="term" value="C:GPI-anchor transamidase complex"/>
    <property type="evidence" value="ECO:0007669"/>
    <property type="project" value="EnsemblFungi"/>
</dbReference>
<keyword evidence="9" id="KW-0325">Glycoprotein</keyword>
<keyword evidence="6" id="KW-0256">Endoplasmic reticulum</keyword>
<dbReference type="RefSeq" id="XP_003957610.1">
    <property type="nucleotide sequence ID" value="XM_003957561.1"/>
</dbReference>
<keyword evidence="12" id="KW-1185">Reference proteome</keyword>
<feature type="transmembrane region" description="Helical" evidence="10">
    <location>
        <begin position="9"/>
        <end position="27"/>
    </location>
</feature>
<accession>H2AVS5</accession>
<dbReference type="OrthoDB" id="28748at2759"/>
<keyword evidence="7 10" id="KW-1133">Transmembrane helix</keyword>
<dbReference type="GO" id="GO:0016255">
    <property type="term" value="P:attachment of GPI anchor to protein"/>
    <property type="evidence" value="ECO:0007669"/>
    <property type="project" value="EnsemblFungi"/>
</dbReference>
<evidence type="ECO:0000256" key="10">
    <source>
        <dbReference type="SAM" id="Phobius"/>
    </source>
</evidence>
<dbReference type="GeneID" id="13883212"/>
<evidence type="ECO:0000256" key="8">
    <source>
        <dbReference type="ARBA" id="ARBA00023136"/>
    </source>
</evidence>
<comment type="subcellular location">
    <subcellularLocation>
        <location evidence="1">Endoplasmic reticulum membrane</location>
        <topology evidence="1">Multi-pass membrane protein</topology>
    </subcellularLocation>
</comment>
<dbReference type="GO" id="GO:0006506">
    <property type="term" value="P:GPI anchor biosynthetic process"/>
    <property type="evidence" value="ECO:0007669"/>
    <property type="project" value="UniProtKB-UniPathway"/>
</dbReference>
<dbReference type="STRING" id="1071382.H2AVS5"/>
<dbReference type="InterPro" id="IPR019540">
    <property type="entry name" value="PtdIno-glycan_biosynth_class_S"/>
</dbReference>
<dbReference type="AlphaFoldDB" id="H2AVS5"/>
<dbReference type="EMBL" id="HE650825">
    <property type="protein sequence ID" value="CCF58475.1"/>
    <property type="molecule type" value="Genomic_DNA"/>
</dbReference>
<keyword evidence="5 10" id="KW-0812">Transmembrane</keyword>
<gene>
    <name evidence="11" type="primary">KAFR0E03230</name>
    <name evidence="11" type="ORF">KAFR_0E03230</name>
</gene>
<evidence type="ECO:0000256" key="2">
    <source>
        <dbReference type="ARBA" id="ARBA00004687"/>
    </source>
</evidence>
<organism evidence="11 12">
    <name type="scientific">Kazachstania africana (strain ATCC 22294 / BCRC 22015 / CBS 2517 / CECT 1963 / NBRC 1671 / NRRL Y-8276)</name>
    <name type="common">Yeast</name>
    <name type="synonym">Kluyveromyces africanus</name>
    <dbReference type="NCBI Taxonomy" id="1071382"/>
    <lineage>
        <taxon>Eukaryota</taxon>
        <taxon>Fungi</taxon>
        <taxon>Dikarya</taxon>
        <taxon>Ascomycota</taxon>
        <taxon>Saccharomycotina</taxon>
        <taxon>Saccharomycetes</taxon>
        <taxon>Saccharomycetales</taxon>
        <taxon>Saccharomycetaceae</taxon>
        <taxon>Kazachstania</taxon>
    </lineage>
</organism>
<evidence type="ECO:0008006" key="13">
    <source>
        <dbReference type="Google" id="ProtNLM"/>
    </source>
</evidence>
<comment type="similarity">
    <text evidence="3">Belongs to the PIGS family.</text>
</comment>
<dbReference type="InParanoid" id="H2AVS5"/>
<dbReference type="Proteomes" id="UP000005220">
    <property type="component" value="Chromosome 5"/>
</dbReference>
<dbReference type="HOGENOM" id="CLU_010026_1_0_1"/>
<keyword evidence="8 10" id="KW-0472">Membrane</keyword>
<protein>
    <recommendedName>
        <fullName evidence="13">GPI transamidase component PIG-S</fullName>
    </recommendedName>
</protein>
<dbReference type="PANTHER" id="PTHR21072:SF13">
    <property type="entry name" value="GPI TRANSAMIDASE COMPONENT PIG-S"/>
    <property type="match status" value="1"/>
</dbReference>
<dbReference type="eggNOG" id="KOG2459">
    <property type="taxonomic scope" value="Eukaryota"/>
</dbReference>